<dbReference type="GO" id="GO:0030117">
    <property type="term" value="C:membrane coat"/>
    <property type="evidence" value="ECO:0007669"/>
    <property type="project" value="InterPro"/>
</dbReference>
<dbReference type="InterPro" id="IPR002553">
    <property type="entry name" value="Clathrin/coatomer_adapt-like_N"/>
</dbReference>
<comment type="caution">
    <text evidence="7">The sequence shown here is derived from an EMBL/GenBank/DDBJ whole genome shotgun (WGS) entry which is preliminary data.</text>
</comment>
<dbReference type="AlphaFoldDB" id="A0A2P6N0E1"/>
<feature type="compositionally biased region" description="Basic and acidic residues" evidence="5">
    <location>
        <begin position="732"/>
        <end position="756"/>
    </location>
</feature>
<feature type="domain" description="Clathrin/coatomer adaptor adaptin-like N-terminal" evidence="6">
    <location>
        <begin position="44"/>
        <end position="457"/>
    </location>
</feature>
<evidence type="ECO:0000259" key="6">
    <source>
        <dbReference type="Pfam" id="PF01602"/>
    </source>
</evidence>
<dbReference type="STRING" id="1890364.A0A2P6N0E1"/>
<dbReference type="GO" id="GO:0016192">
    <property type="term" value="P:vesicle-mediated transport"/>
    <property type="evidence" value="ECO:0007669"/>
    <property type="project" value="InterPro"/>
</dbReference>
<keyword evidence="8" id="KW-1185">Reference proteome</keyword>
<evidence type="ECO:0000256" key="5">
    <source>
        <dbReference type="SAM" id="MobiDB-lite"/>
    </source>
</evidence>
<dbReference type="InterPro" id="IPR016024">
    <property type="entry name" value="ARM-type_fold"/>
</dbReference>
<dbReference type="InParanoid" id="A0A2P6N0E1"/>
<evidence type="ECO:0000256" key="2">
    <source>
        <dbReference type="ARBA" id="ARBA00022448"/>
    </source>
</evidence>
<dbReference type="Gene3D" id="1.25.10.10">
    <property type="entry name" value="Leucine-rich Repeat Variant"/>
    <property type="match status" value="1"/>
</dbReference>
<protein>
    <recommendedName>
        <fullName evidence="6">Clathrin/coatomer adaptor adaptin-like N-terminal domain-containing protein</fullName>
    </recommendedName>
</protein>
<gene>
    <name evidence="7" type="ORF">PROFUN_14364</name>
</gene>
<keyword evidence="4" id="KW-0472">Membrane</keyword>
<reference evidence="7 8" key="1">
    <citation type="journal article" date="2018" name="Genome Biol. Evol.">
        <title>Multiple Roots of Fruiting Body Formation in Amoebozoa.</title>
        <authorList>
            <person name="Hillmann F."/>
            <person name="Forbes G."/>
            <person name="Novohradska S."/>
            <person name="Ferling I."/>
            <person name="Riege K."/>
            <person name="Groth M."/>
            <person name="Westermann M."/>
            <person name="Marz M."/>
            <person name="Spaller T."/>
            <person name="Winckler T."/>
            <person name="Schaap P."/>
            <person name="Glockner G."/>
        </authorList>
    </citation>
    <scope>NUCLEOTIDE SEQUENCE [LARGE SCALE GENOMIC DNA]</scope>
    <source>
        <strain evidence="7 8">Jena</strain>
    </source>
</reference>
<evidence type="ECO:0000313" key="8">
    <source>
        <dbReference type="Proteomes" id="UP000241769"/>
    </source>
</evidence>
<dbReference type="Pfam" id="PF01602">
    <property type="entry name" value="Adaptin_N"/>
    <property type="match status" value="1"/>
</dbReference>
<dbReference type="PANTHER" id="PTHR22780">
    <property type="entry name" value="ADAPTIN, ALPHA/GAMMA/EPSILON"/>
    <property type="match status" value="1"/>
</dbReference>
<evidence type="ECO:0000313" key="7">
    <source>
        <dbReference type="EMBL" id="PRP77404.1"/>
    </source>
</evidence>
<dbReference type="EMBL" id="MDYQ01000266">
    <property type="protein sequence ID" value="PRP77404.1"/>
    <property type="molecule type" value="Genomic_DNA"/>
</dbReference>
<sequence>MKFTTEHFTWHPANAMVVREAIGVSRSFVDFISKIGDARSKQEEDQVVSQEVENMRTEMNHLEGQSAVNQKEFLVKLIYCEMLGHSASFGCIHAIKMTQQPDLLTKRTGYLLFSMITRDDDEMLLLIVSSVLRDLKSRDYISNWCGLTFLSQTVNRDIIPAVIKDVLALSKHERSIIRKKVVSVLHKFWRCDPKCVEDIESIFRLSLCDKDPSVMAASLPVFLDILQRDPKSQKELAPTFVSILKQVGADRALPPVTFNHHNVPSPWVQLYLLNILSIVGRDDPNTSSHMYRVISEIIHSASQIKNNVAYAIIFECVRTICIIHPNDGLLDVAAKAVYGFLSSKSRNLVYMGLSSLHSIISLRPEAVNEYQDVIVRCLEDSDPIIKHRTVDLLCSMVNPVNLQFILDTLIQHMKEMSLDGSMIAELMPKVSHLIVKASMVPAQVIQMLWDAIEEEGTHPDIITLSIWVNSESQPNEVVRTMDLIDRICQLSHRETMDESMGRQIVNALIKLSLHCEESREKILQRMHEMSASRSHVMSQMATEAVWVLNTDVVVDRQRFTNNFDGKFEMDVHMKFLEHFVEKCATETGLSYVPPERRAALRTSQEMSNPSAMPIKRLRFEEYDTPKTMSPSIVGRHSLHRSQSIPNEENQNDAMIKPERAEENLIQGKSVWGPDGYTPQSEESPKSDVLPALLSGIPNLSSPAKTKPSTSFDEKKKNDTKHALFGISSQIHRYPETKKEVHSNRSREKKEEKKDNDANLLDLEPTDNRPMEPTLSPTDAHSHWTKLMDDKKRFESIGDLVVVPSIERVSGLLGTSTDLTLTVATTKMYQNDGVILVLFVLNLSDKDILSDVQLSWDVSNHLKLQTESAEPTAQWRELPPNRCVPIFHRLSMEKFSSHANIRLNISYRLNGTGQPRNLTSNTPAFTHDFIRPIKMTQETFEGLWNQLNIEKKLSVPDSYQKMEDIACENVKTSSIRLKLSALLHLSSVGGAPTVENGSMAGKTLDASLCLCRFVREERSLEMTLRTRDAALGQSFINDMMRLIQKK</sequence>
<feature type="region of interest" description="Disordered" evidence="5">
    <location>
        <begin position="668"/>
        <end position="779"/>
    </location>
</feature>
<dbReference type="OrthoDB" id="29308at2759"/>
<accession>A0A2P6N0E1</accession>
<dbReference type="SUPFAM" id="SSF48371">
    <property type="entry name" value="ARM repeat"/>
    <property type="match status" value="1"/>
</dbReference>
<dbReference type="Proteomes" id="UP000241769">
    <property type="component" value="Unassembled WGS sequence"/>
</dbReference>
<dbReference type="InterPro" id="IPR011989">
    <property type="entry name" value="ARM-like"/>
</dbReference>
<dbReference type="GO" id="GO:0012505">
    <property type="term" value="C:endomembrane system"/>
    <property type="evidence" value="ECO:0007669"/>
    <property type="project" value="UniProtKB-SubCell"/>
</dbReference>
<name>A0A2P6N0E1_9EUKA</name>
<evidence type="ECO:0000256" key="1">
    <source>
        <dbReference type="ARBA" id="ARBA00004308"/>
    </source>
</evidence>
<dbReference type="GO" id="GO:0006886">
    <property type="term" value="P:intracellular protein transport"/>
    <property type="evidence" value="ECO:0007669"/>
    <property type="project" value="InterPro"/>
</dbReference>
<evidence type="ECO:0000256" key="3">
    <source>
        <dbReference type="ARBA" id="ARBA00022927"/>
    </source>
</evidence>
<feature type="compositionally biased region" description="Polar residues" evidence="5">
    <location>
        <begin position="697"/>
        <end position="710"/>
    </location>
</feature>
<keyword evidence="2" id="KW-0813">Transport</keyword>
<organism evidence="7 8">
    <name type="scientific">Planoprotostelium fungivorum</name>
    <dbReference type="NCBI Taxonomy" id="1890364"/>
    <lineage>
        <taxon>Eukaryota</taxon>
        <taxon>Amoebozoa</taxon>
        <taxon>Evosea</taxon>
        <taxon>Variosea</taxon>
        <taxon>Cavosteliida</taxon>
        <taxon>Cavosteliaceae</taxon>
        <taxon>Planoprotostelium</taxon>
    </lineage>
</organism>
<evidence type="ECO:0000256" key="4">
    <source>
        <dbReference type="ARBA" id="ARBA00023136"/>
    </source>
</evidence>
<comment type="subcellular location">
    <subcellularLocation>
        <location evidence="1">Endomembrane system</location>
    </subcellularLocation>
</comment>
<feature type="compositionally biased region" description="Basic and acidic residues" evidence="5">
    <location>
        <begin position="711"/>
        <end position="721"/>
    </location>
</feature>
<proteinExistence type="predicted"/>
<keyword evidence="3" id="KW-0653">Protein transport</keyword>
<dbReference type="InterPro" id="IPR050840">
    <property type="entry name" value="Adaptor_Complx_Large_Subunit"/>
</dbReference>